<comment type="caution">
    <text evidence="1">The sequence shown here is derived from an EMBL/GenBank/DDBJ whole genome shotgun (WGS) entry which is preliminary data.</text>
</comment>
<gene>
    <name evidence="1" type="ORF">EDC18_10560</name>
</gene>
<dbReference type="Proteomes" id="UP000294902">
    <property type="component" value="Unassembled WGS sequence"/>
</dbReference>
<dbReference type="EMBL" id="SMAL01000005">
    <property type="protein sequence ID" value="TCT14579.1"/>
    <property type="molecule type" value="Genomic_DNA"/>
</dbReference>
<organism evidence="1 2">
    <name type="scientific">Natranaerovirga pectinivora</name>
    <dbReference type="NCBI Taxonomy" id="682400"/>
    <lineage>
        <taxon>Bacteria</taxon>
        <taxon>Bacillati</taxon>
        <taxon>Bacillota</taxon>
        <taxon>Clostridia</taxon>
        <taxon>Lachnospirales</taxon>
        <taxon>Natranaerovirgaceae</taxon>
        <taxon>Natranaerovirga</taxon>
    </lineage>
</organism>
<dbReference type="RefSeq" id="WP_132252163.1">
    <property type="nucleotide sequence ID" value="NZ_SMAL01000005.1"/>
</dbReference>
<keyword evidence="2" id="KW-1185">Reference proteome</keyword>
<dbReference type="Gene3D" id="1.10.3230.30">
    <property type="entry name" value="Phage gp6-like head-tail connector protein"/>
    <property type="match status" value="1"/>
</dbReference>
<reference evidence="1 2" key="1">
    <citation type="submission" date="2019-03" db="EMBL/GenBank/DDBJ databases">
        <title>Genomic Encyclopedia of Type Strains, Phase IV (KMG-IV): sequencing the most valuable type-strain genomes for metagenomic binning, comparative biology and taxonomic classification.</title>
        <authorList>
            <person name="Goeker M."/>
        </authorList>
    </citation>
    <scope>NUCLEOTIDE SEQUENCE [LARGE SCALE GENOMIC DNA]</scope>
    <source>
        <strain evidence="1 2">DSM 24629</strain>
    </source>
</reference>
<dbReference type="OrthoDB" id="5654at2"/>
<name>A0A4R3MJJ8_9FIRM</name>
<proteinExistence type="predicted"/>
<accession>A0A4R3MJJ8</accession>
<dbReference type="Pfam" id="PF05135">
    <property type="entry name" value="Phage_connect_1"/>
    <property type="match status" value="1"/>
</dbReference>
<evidence type="ECO:0000313" key="2">
    <source>
        <dbReference type="Proteomes" id="UP000294902"/>
    </source>
</evidence>
<dbReference type="CDD" id="cd08054">
    <property type="entry name" value="gp6"/>
    <property type="match status" value="1"/>
</dbReference>
<evidence type="ECO:0000313" key="1">
    <source>
        <dbReference type="EMBL" id="TCT14579.1"/>
    </source>
</evidence>
<dbReference type="InterPro" id="IPR006450">
    <property type="entry name" value="Phage_HK97_gp6-like"/>
</dbReference>
<protein>
    <submittedName>
        <fullName evidence="1">Gp6-like head-tail connector protein</fullName>
    </submittedName>
</protein>
<sequence length="91" mass="10855">MLTSLEDIKLYLRVEGDEEDTLITSFILTAQEMCEDILRFKLEELQILPEQVKQAIFYAVGNMYEERERASIKEVYDVIKRLLSSYRKESW</sequence>
<dbReference type="NCBIfam" id="TIGR01560">
    <property type="entry name" value="put_DNA_pack"/>
    <property type="match status" value="1"/>
</dbReference>
<dbReference type="InterPro" id="IPR021146">
    <property type="entry name" value="Phage_gp6-like_head-tail"/>
</dbReference>
<dbReference type="AlphaFoldDB" id="A0A4R3MJJ8"/>